<gene>
    <name evidence="2" type="ORF">IEE83_05955</name>
</gene>
<feature type="chain" id="PRO_5045676149" evidence="1">
    <location>
        <begin position="26"/>
        <end position="276"/>
    </location>
</feature>
<keyword evidence="1" id="KW-0732">Signal</keyword>
<evidence type="ECO:0000256" key="1">
    <source>
        <dbReference type="SAM" id="SignalP"/>
    </source>
</evidence>
<protein>
    <submittedName>
        <fullName evidence="2">Uncharacterized protein</fullName>
    </submittedName>
</protein>
<sequence length="276" mass="28871">MKTKQLLSKTLLIAAMLFGSSAVFAQVKIGDNPTTINAGSALEIESANKGLLMPRTSLTNTTTWGLAGTAVAGMHIYNTNMSIASTNTAYPTLAAKIGEYYWDGNGWVALAPGQRTTDITSWPQTAGAYLYVPANLAANGCASCIVNINQTGTFSIKNSINDVIIDVVDFSSVSFHNGQVVMAYVVETDKTTAGTFERVGFYSLPYTGTACSGLSTNAKFTMKNLPARAQPYTVRVMAYASYNGGSTPANFGVGVLSNTGCGGGLDGNATIISVTQ</sequence>
<reference evidence="3" key="1">
    <citation type="submission" date="2023-07" db="EMBL/GenBank/DDBJ databases">
        <title>Dyadobacter sp. nov 'subterranea' isolated from contaminted grondwater.</title>
        <authorList>
            <person name="Szabo I."/>
            <person name="Al-Omari J."/>
            <person name="Szerdahelyi S.G."/>
            <person name="Rado J."/>
        </authorList>
    </citation>
    <scope>NUCLEOTIDE SEQUENCE [LARGE SCALE GENOMIC DNA]</scope>
    <source>
        <strain evidence="3">UP-52</strain>
    </source>
</reference>
<accession>A0ABR9W7I8</accession>
<evidence type="ECO:0000313" key="2">
    <source>
        <dbReference type="EMBL" id="MBE9461420.1"/>
    </source>
</evidence>
<name>A0ABR9W7I8_9BACT</name>
<feature type="signal peptide" evidence="1">
    <location>
        <begin position="1"/>
        <end position="25"/>
    </location>
</feature>
<dbReference type="Proteomes" id="UP000634134">
    <property type="component" value="Unassembled WGS sequence"/>
</dbReference>
<evidence type="ECO:0000313" key="3">
    <source>
        <dbReference type="Proteomes" id="UP000634134"/>
    </source>
</evidence>
<dbReference type="EMBL" id="JACYGY010000001">
    <property type="protein sequence ID" value="MBE9461420.1"/>
    <property type="molecule type" value="Genomic_DNA"/>
</dbReference>
<dbReference type="RefSeq" id="WP_194119696.1">
    <property type="nucleotide sequence ID" value="NZ_JACYGY010000001.1"/>
</dbReference>
<keyword evidence="3" id="KW-1185">Reference proteome</keyword>
<organism evidence="2 3">
    <name type="scientific">Dyadobacter subterraneus</name>
    <dbReference type="NCBI Taxonomy" id="2773304"/>
    <lineage>
        <taxon>Bacteria</taxon>
        <taxon>Pseudomonadati</taxon>
        <taxon>Bacteroidota</taxon>
        <taxon>Cytophagia</taxon>
        <taxon>Cytophagales</taxon>
        <taxon>Spirosomataceae</taxon>
        <taxon>Dyadobacter</taxon>
    </lineage>
</organism>
<proteinExistence type="predicted"/>
<comment type="caution">
    <text evidence="2">The sequence shown here is derived from an EMBL/GenBank/DDBJ whole genome shotgun (WGS) entry which is preliminary data.</text>
</comment>